<dbReference type="InterPro" id="IPR001128">
    <property type="entry name" value="Cyt_P450"/>
</dbReference>
<keyword evidence="5 8" id="KW-0560">Oxidoreductase</keyword>
<evidence type="ECO:0000256" key="1">
    <source>
        <dbReference type="ARBA" id="ARBA00001971"/>
    </source>
</evidence>
<keyword evidence="4 8" id="KW-0479">Metal-binding</keyword>
<dbReference type="GO" id="GO:0020037">
    <property type="term" value="F:heme binding"/>
    <property type="evidence" value="ECO:0007669"/>
    <property type="project" value="InterPro"/>
</dbReference>
<comment type="cofactor">
    <cofactor evidence="1">
        <name>heme</name>
        <dbReference type="ChEBI" id="CHEBI:30413"/>
    </cofactor>
</comment>
<keyword evidence="3 8" id="KW-0349">Heme</keyword>
<proteinExistence type="inferred from homology"/>
<evidence type="ECO:0000256" key="6">
    <source>
        <dbReference type="ARBA" id="ARBA00023004"/>
    </source>
</evidence>
<dbReference type="SUPFAM" id="SSF48264">
    <property type="entry name" value="Cytochrome P450"/>
    <property type="match status" value="1"/>
</dbReference>
<protein>
    <submittedName>
        <fullName evidence="9">Cytochrome P450, conserved site</fullName>
    </submittedName>
</protein>
<evidence type="ECO:0000313" key="10">
    <source>
        <dbReference type="Proteomes" id="UP000192927"/>
    </source>
</evidence>
<dbReference type="PANTHER" id="PTHR24287:SF1">
    <property type="entry name" value="P450, PUTATIVE (EUROFUNG)-RELATED"/>
    <property type="match status" value="1"/>
</dbReference>
<evidence type="ECO:0000256" key="7">
    <source>
        <dbReference type="ARBA" id="ARBA00023033"/>
    </source>
</evidence>
<keyword evidence="10" id="KW-1185">Reference proteome</keyword>
<dbReference type="Proteomes" id="UP000192927">
    <property type="component" value="Unassembled WGS sequence"/>
</dbReference>
<evidence type="ECO:0000256" key="4">
    <source>
        <dbReference type="ARBA" id="ARBA00022723"/>
    </source>
</evidence>
<dbReference type="InterPro" id="IPR017972">
    <property type="entry name" value="Cyt_P450_CS"/>
</dbReference>
<sequence>MDRRAQAPSCGLHATSQGGERPIRRLSQHPYLFGLDTLYQDFIDLHCHNSTRRALSRHNAYGQTYIFTVFGHSTIHTIDPANILAVTTNDFADYEKGDWAQTIAKYMGKGVLVNDGKEWNASRTLLKPLFRRNRAADVRMFERHVDCLIEYLKRREGQFIDCRKTAQMVVLDITTEMLTGQSAVSFKRSGSEASMEDDGQSMRGPALLDLIDELEPYGNMGIELGLFALPVFALRYRKIMSLIKGIQRFFETAISDINADMGRRHRDEQNCERNNIIEEMLAQGLAPAQVQGELQNIFFAAFDTTTALLTNVFDCATRQPDLIKRLQVECTAVVGSRLVDEADITCMPLLRATIFETLRLHSPITYHTRKARTDTRLPRGGGTDGHSPVFLPRGTSITWSTYALNRQAWAYGDDWAAFKPDRWLRDDGKTVASTETFMPFGSGPRNCLGQQFAMLQVTYIAARLLTAFEHFELKEWAVPFQEAAAVTHYNGQGTWIKFR</sequence>
<evidence type="ECO:0000256" key="8">
    <source>
        <dbReference type="RuleBase" id="RU000461"/>
    </source>
</evidence>
<evidence type="ECO:0000313" key="9">
    <source>
        <dbReference type="EMBL" id="SLM38873.1"/>
    </source>
</evidence>
<comment type="similarity">
    <text evidence="2 8">Belongs to the cytochrome P450 family.</text>
</comment>
<dbReference type="Pfam" id="PF00067">
    <property type="entry name" value="p450"/>
    <property type="match status" value="1"/>
</dbReference>
<dbReference type="GO" id="GO:0005506">
    <property type="term" value="F:iron ion binding"/>
    <property type="evidence" value="ECO:0007669"/>
    <property type="project" value="InterPro"/>
</dbReference>
<reference evidence="10" key="1">
    <citation type="submission" date="2017-03" db="EMBL/GenBank/DDBJ databases">
        <authorList>
            <person name="Sharma R."/>
            <person name="Thines M."/>
        </authorList>
    </citation>
    <scope>NUCLEOTIDE SEQUENCE [LARGE SCALE GENOMIC DNA]</scope>
</reference>
<dbReference type="Gene3D" id="1.10.630.10">
    <property type="entry name" value="Cytochrome P450"/>
    <property type="match status" value="1"/>
</dbReference>
<dbReference type="GO" id="GO:0016712">
    <property type="term" value="F:oxidoreductase activity, acting on paired donors, with incorporation or reduction of molecular oxygen, reduced flavin or flavoprotein as one donor, and incorporation of one atom of oxygen"/>
    <property type="evidence" value="ECO:0007669"/>
    <property type="project" value="InterPro"/>
</dbReference>
<keyword evidence="6 8" id="KW-0408">Iron</keyword>
<evidence type="ECO:0000256" key="2">
    <source>
        <dbReference type="ARBA" id="ARBA00010617"/>
    </source>
</evidence>
<dbReference type="PANTHER" id="PTHR24287">
    <property type="entry name" value="P450, PUTATIVE (EUROFUNG)-RELATED"/>
    <property type="match status" value="1"/>
</dbReference>
<dbReference type="EMBL" id="FWEW01003046">
    <property type="protein sequence ID" value="SLM38873.1"/>
    <property type="molecule type" value="Genomic_DNA"/>
</dbReference>
<dbReference type="PRINTS" id="PR01239">
    <property type="entry name" value="EP450IICYP52"/>
</dbReference>
<dbReference type="InterPro" id="IPR002974">
    <property type="entry name" value="Cyt_P450_E_CYP52_ascomycetes"/>
</dbReference>
<accession>A0A1W5D6W8</accession>
<name>A0A1W5D6W8_9LECA</name>
<keyword evidence="7 8" id="KW-0503">Monooxygenase</keyword>
<organism evidence="9 10">
    <name type="scientific">Lasallia pustulata</name>
    <dbReference type="NCBI Taxonomy" id="136370"/>
    <lineage>
        <taxon>Eukaryota</taxon>
        <taxon>Fungi</taxon>
        <taxon>Dikarya</taxon>
        <taxon>Ascomycota</taxon>
        <taxon>Pezizomycotina</taxon>
        <taxon>Lecanoromycetes</taxon>
        <taxon>OSLEUM clade</taxon>
        <taxon>Umbilicariomycetidae</taxon>
        <taxon>Umbilicariales</taxon>
        <taxon>Umbilicariaceae</taxon>
        <taxon>Lasallia</taxon>
    </lineage>
</organism>
<dbReference type="AlphaFoldDB" id="A0A1W5D6W8"/>
<dbReference type="PROSITE" id="PS00086">
    <property type="entry name" value="CYTOCHROME_P450"/>
    <property type="match status" value="1"/>
</dbReference>
<evidence type="ECO:0000256" key="3">
    <source>
        <dbReference type="ARBA" id="ARBA00022617"/>
    </source>
</evidence>
<dbReference type="InterPro" id="IPR036396">
    <property type="entry name" value="Cyt_P450_sf"/>
</dbReference>
<dbReference type="PRINTS" id="PR00385">
    <property type="entry name" value="P450"/>
</dbReference>
<evidence type="ECO:0000256" key="5">
    <source>
        <dbReference type="ARBA" id="ARBA00023002"/>
    </source>
</evidence>
<dbReference type="InterPro" id="IPR047146">
    <property type="entry name" value="Cyt_P450_E_CYP52_fungi"/>
</dbReference>